<dbReference type="EMBL" id="BAET01000002">
    <property type="protein sequence ID" value="GAB54265.1"/>
    <property type="molecule type" value="Genomic_DNA"/>
</dbReference>
<comment type="caution">
    <text evidence="2">The sequence shown here is derived from an EMBL/GenBank/DDBJ whole genome shotgun (WGS) entry which is preliminary data.</text>
</comment>
<name>H5T7I8_9ALTE</name>
<protein>
    <submittedName>
        <fullName evidence="2">Uncharacterized protein</fullName>
    </submittedName>
</protein>
<evidence type="ECO:0000256" key="1">
    <source>
        <dbReference type="SAM" id="MobiDB-lite"/>
    </source>
</evidence>
<dbReference type="STRING" id="56804.BAE46_03870"/>
<gene>
    <name evidence="2" type="ORF">GPUN_0111</name>
</gene>
<reference evidence="2 3" key="1">
    <citation type="journal article" date="2012" name="J. Bacteriol.">
        <title>Genome sequence of proteorhodopsin-containing sea ice bacterium Glaciecola punicea ACAM 611T.</title>
        <authorList>
            <person name="Qin Q.-L."/>
            <person name="Xie B.-B."/>
            <person name="Shu Y.-L."/>
            <person name="Rong J.-C."/>
            <person name="Zhao D.-L."/>
            <person name="Zhang X.-Y."/>
            <person name="Chen X.-L."/>
            <person name="Zhou B.-C."/>
            <person name="Zhanga Y.-Z."/>
        </authorList>
    </citation>
    <scope>NUCLEOTIDE SEQUENCE [LARGE SCALE GENOMIC DNA]</scope>
    <source>
        <strain evidence="2 3">ACAM 611</strain>
    </source>
</reference>
<feature type="compositionally biased region" description="Low complexity" evidence="1">
    <location>
        <begin position="115"/>
        <end position="128"/>
    </location>
</feature>
<accession>H5T7I8</accession>
<dbReference type="AlphaFoldDB" id="H5T7I8"/>
<organism evidence="2 3">
    <name type="scientific">Glaciecola punicea ACAM 611</name>
    <dbReference type="NCBI Taxonomy" id="1121923"/>
    <lineage>
        <taxon>Bacteria</taxon>
        <taxon>Pseudomonadati</taxon>
        <taxon>Pseudomonadota</taxon>
        <taxon>Gammaproteobacteria</taxon>
        <taxon>Alteromonadales</taxon>
        <taxon>Alteromonadaceae</taxon>
        <taxon>Glaciecola</taxon>
    </lineage>
</organism>
<reference evidence="2 3" key="2">
    <citation type="journal article" date="2017" name="Antonie Van Leeuwenhoek">
        <title>Rhizobium rhizosphaerae sp. nov., a novel species isolated from rice rhizosphere.</title>
        <authorList>
            <person name="Zhao J.J."/>
            <person name="Zhang J."/>
            <person name="Zhang R.J."/>
            <person name="Zhang C.W."/>
            <person name="Yin H.Q."/>
            <person name="Zhang X.X."/>
        </authorList>
    </citation>
    <scope>NUCLEOTIDE SEQUENCE [LARGE SCALE GENOMIC DNA]</scope>
    <source>
        <strain evidence="2 3">ACAM 611</strain>
    </source>
</reference>
<dbReference type="Proteomes" id="UP000053586">
    <property type="component" value="Unassembled WGS sequence"/>
</dbReference>
<sequence>MKRMYKKQKKNIFADFSFIRLVDTLSRMRPYKSMVAMVFFVYPLAALSEWQSTSVPLTSAYECTQVALDDVNQALLTKEERIALLDDSLYASIDSYSTCVSAVAQNKSGGGAGQGASDAGSGQTALAESGGGSAGSLQEEANAAGTNGNDEIPPMQNRIGASISGKSSTTSVRGIIAPKDNDRIICKLLYQEITKTQDPDMLKGLRQQYNNYACG</sequence>
<evidence type="ECO:0000313" key="3">
    <source>
        <dbReference type="Proteomes" id="UP000053586"/>
    </source>
</evidence>
<feature type="region of interest" description="Disordered" evidence="1">
    <location>
        <begin position="110"/>
        <end position="173"/>
    </location>
</feature>
<keyword evidence="3" id="KW-1185">Reference proteome</keyword>
<proteinExistence type="predicted"/>
<evidence type="ECO:0000313" key="2">
    <source>
        <dbReference type="EMBL" id="GAB54265.1"/>
    </source>
</evidence>